<dbReference type="SUPFAM" id="SSF160527">
    <property type="entry name" value="V-type ATPase subunit E-like"/>
    <property type="match status" value="1"/>
</dbReference>
<proteinExistence type="inferred from homology"/>
<comment type="caution">
    <text evidence="4">The sequence shown here is derived from an EMBL/GenBank/DDBJ whole genome shotgun (WGS) entry which is preliminary data.</text>
</comment>
<dbReference type="GO" id="GO:0033178">
    <property type="term" value="C:proton-transporting two-sector ATPase complex, catalytic domain"/>
    <property type="evidence" value="ECO:0007669"/>
    <property type="project" value="InterPro"/>
</dbReference>
<evidence type="ECO:0000256" key="2">
    <source>
        <dbReference type="ARBA" id="ARBA00022448"/>
    </source>
</evidence>
<protein>
    <recommendedName>
        <fullName evidence="6">V-type ATP synthase subunit E</fullName>
    </recommendedName>
</protein>
<dbReference type="InterPro" id="IPR002842">
    <property type="entry name" value="ATPase_V1_Esu"/>
</dbReference>
<comment type="similarity">
    <text evidence="1">Belongs to the V-ATPase E subunit family.</text>
</comment>
<dbReference type="EMBL" id="VULR01000008">
    <property type="protein sequence ID" value="MSS43471.1"/>
    <property type="molecule type" value="Genomic_DNA"/>
</dbReference>
<dbReference type="InterPro" id="IPR038495">
    <property type="entry name" value="ATPase_E_C"/>
</dbReference>
<evidence type="ECO:0000256" key="1">
    <source>
        <dbReference type="ARBA" id="ARBA00005901"/>
    </source>
</evidence>
<dbReference type="Gene3D" id="3.30.2320.30">
    <property type="entry name" value="ATP synthase, E subunit, C-terminal"/>
    <property type="match status" value="1"/>
</dbReference>
<keyword evidence="2" id="KW-0813">Transport</keyword>
<dbReference type="GO" id="GO:0046961">
    <property type="term" value="F:proton-transporting ATPase activity, rotational mechanism"/>
    <property type="evidence" value="ECO:0007669"/>
    <property type="project" value="InterPro"/>
</dbReference>
<dbReference type="Proteomes" id="UP000462760">
    <property type="component" value="Unassembled WGS sequence"/>
</dbReference>
<dbReference type="Pfam" id="PF01991">
    <property type="entry name" value="vATP-synt_E"/>
    <property type="match status" value="1"/>
</dbReference>
<evidence type="ECO:0000256" key="3">
    <source>
        <dbReference type="ARBA" id="ARBA00023065"/>
    </source>
</evidence>
<gene>
    <name evidence="4" type="ORF">FYJ27_06980</name>
</gene>
<evidence type="ECO:0008006" key="6">
    <source>
        <dbReference type="Google" id="ProtNLM"/>
    </source>
</evidence>
<name>A0A844FHN3_9FIRM</name>
<evidence type="ECO:0000313" key="4">
    <source>
        <dbReference type="EMBL" id="MSS43471.1"/>
    </source>
</evidence>
<sequence>MVITIEDKLNIFYKIVLEKEKEESLKVLNEIEEKNKATLDKHRERLFKVKDDIIEKSIKNGELKKDELISQEIVEARKRIFTKKEGLLDDLILSLEKKAKDFVNSEEYSQYLLDGIGRVLKDIEDEAIIIYLKNEDRLGLSGSIAKVGIEIGKKISFENANEDIIGGFIVSDIDKKYLIDESFKGKIEENKYLIGEELYSTLGKAGDILD</sequence>
<reference evidence="4 5" key="1">
    <citation type="submission" date="2019-08" db="EMBL/GenBank/DDBJ databases">
        <title>In-depth cultivation of the pig gut microbiome towards novel bacterial diversity and tailored functional studies.</title>
        <authorList>
            <person name="Wylensek D."/>
            <person name="Hitch T.C.A."/>
            <person name="Clavel T."/>
        </authorList>
    </citation>
    <scope>NUCLEOTIDE SEQUENCE [LARGE SCALE GENOMIC DNA]</scope>
    <source>
        <strain evidence="4 5">Med78-601-WT-4W-RMD-3</strain>
    </source>
</reference>
<dbReference type="AlphaFoldDB" id="A0A844FHN3"/>
<evidence type="ECO:0000313" key="5">
    <source>
        <dbReference type="Proteomes" id="UP000462760"/>
    </source>
</evidence>
<keyword evidence="3" id="KW-0406">Ion transport</keyword>
<accession>A0A844FHN3</accession>
<organism evidence="4 5">
    <name type="scientific">Anaerosalibacter bizertensis</name>
    <dbReference type="NCBI Taxonomy" id="932217"/>
    <lineage>
        <taxon>Bacteria</taxon>
        <taxon>Bacillati</taxon>
        <taxon>Bacillota</taxon>
        <taxon>Tissierellia</taxon>
        <taxon>Tissierellales</taxon>
        <taxon>Sporanaerobacteraceae</taxon>
        <taxon>Anaerosalibacter</taxon>
    </lineage>
</organism>